<evidence type="ECO:0000313" key="3">
    <source>
        <dbReference type="Proteomes" id="UP000010552"/>
    </source>
</evidence>
<feature type="compositionally biased region" description="Polar residues" evidence="1">
    <location>
        <begin position="49"/>
        <end position="71"/>
    </location>
</feature>
<protein>
    <submittedName>
        <fullName evidence="2">Uncharacterized protein</fullName>
    </submittedName>
</protein>
<evidence type="ECO:0000313" key="2">
    <source>
        <dbReference type="EMBL" id="ELK03524.1"/>
    </source>
</evidence>
<accession>L5JVP7</accession>
<dbReference type="InParanoid" id="L5JVP7"/>
<dbReference type="EMBL" id="KB031080">
    <property type="protein sequence ID" value="ELK03524.1"/>
    <property type="molecule type" value="Genomic_DNA"/>
</dbReference>
<evidence type="ECO:0000256" key="1">
    <source>
        <dbReference type="SAM" id="MobiDB-lite"/>
    </source>
</evidence>
<dbReference type="AlphaFoldDB" id="L5JVP7"/>
<reference evidence="3" key="1">
    <citation type="journal article" date="2013" name="Science">
        <title>Comparative analysis of bat genomes provides insight into the evolution of flight and immunity.</title>
        <authorList>
            <person name="Zhang G."/>
            <person name="Cowled C."/>
            <person name="Shi Z."/>
            <person name="Huang Z."/>
            <person name="Bishop-Lilly K.A."/>
            <person name="Fang X."/>
            <person name="Wynne J.W."/>
            <person name="Xiong Z."/>
            <person name="Baker M.L."/>
            <person name="Zhao W."/>
            <person name="Tachedjian M."/>
            <person name="Zhu Y."/>
            <person name="Zhou P."/>
            <person name="Jiang X."/>
            <person name="Ng J."/>
            <person name="Yang L."/>
            <person name="Wu L."/>
            <person name="Xiao J."/>
            <person name="Feng Y."/>
            <person name="Chen Y."/>
            <person name="Sun X."/>
            <person name="Zhang Y."/>
            <person name="Marsh G.A."/>
            <person name="Crameri G."/>
            <person name="Broder C.C."/>
            <person name="Frey K.G."/>
            <person name="Wang L.F."/>
            <person name="Wang J."/>
        </authorList>
    </citation>
    <scope>NUCLEOTIDE SEQUENCE [LARGE SCALE GENOMIC DNA]</scope>
</reference>
<name>L5JVP7_PTEAL</name>
<feature type="region of interest" description="Disordered" evidence="1">
    <location>
        <begin position="34"/>
        <end position="114"/>
    </location>
</feature>
<proteinExistence type="predicted"/>
<organism evidence="2 3">
    <name type="scientific">Pteropus alecto</name>
    <name type="common">Black flying fox</name>
    <dbReference type="NCBI Taxonomy" id="9402"/>
    <lineage>
        <taxon>Eukaryota</taxon>
        <taxon>Metazoa</taxon>
        <taxon>Chordata</taxon>
        <taxon>Craniata</taxon>
        <taxon>Vertebrata</taxon>
        <taxon>Euteleostomi</taxon>
        <taxon>Mammalia</taxon>
        <taxon>Eutheria</taxon>
        <taxon>Laurasiatheria</taxon>
        <taxon>Chiroptera</taxon>
        <taxon>Yinpterochiroptera</taxon>
        <taxon>Pteropodoidea</taxon>
        <taxon>Pteropodidae</taxon>
        <taxon>Pteropodinae</taxon>
        <taxon>Pteropus</taxon>
    </lineage>
</organism>
<feature type="compositionally biased region" description="Pro residues" evidence="1">
    <location>
        <begin position="81"/>
        <end position="92"/>
    </location>
</feature>
<dbReference type="Proteomes" id="UP000010552">
    <property type="component" value="Unassembled WGS sequence"/>
</dbReference>
<sequence>MPRTLRCPAVGFPSAQAGWDSALEPRWERMAQPLSPAAHLRRGPAVASRSLQRGQKTVRVSSMRSWQSQPQGYPDYKAAAIPPPPRPPPNPGSPLVRPAPSVLAGSSHFSRKCRGAGTGRQVALLGQDYIPWRKDTAHKTEINH</sequence>
<keyword evidence="3" id="KW-1185">Reference proteome</keyword>
<gene>
    <name evidence="2" type="ORF">PAL_GLEAN10013573</name>
</gene>